<gene>
    <name evidence="1" type="primary">tssK</name>
    <name evidence="1" type="ORF">GCM10009092_23790</name>
</gene>
<dbReference type="PANTHER" id="PTHR35566:SF1">
    <property type="entry name" value="TYPE VI SECRETION SYSTEM BASEPLATE COMPONENT TSSK1"/>
    <property type="match status" value="1"/>
</dbReference>
<protein>
    <submittedName>
        <fullName evidence="1">Type VI secretion system baseplate subunit TssK</fullName>
    </submittedName>
</protein>
<evidence type="ECO:0000313" key="2">
    <source>
        <dbReference type="Proteomes" id="UP001501757"/>
    </source>
</evidence>
<keyword evidence="2" id="KW-1185">Reference proteome</keyword>
<dbReference type="Proteomes" id="UP001501757">
    <property type="component" value="Unassembled WGS sequence"/>
</dbReference>
<dbReference type="NCBIfam" id="TIGR03353">
    <property type="entry name" value="VI_chp_4"/>
    <property type="match status" value="1"/>
</dbReference>
<dbReference type="InterPro" id="IPR010263">
    <property type="entry name" value="T6SS_TssK"/>
</dbReference>
<accession>A0ABP3H2Q3</accession>
<dbReference type="RefSeq" id="WP_343845127.1">
    <property type="nucleotide sequence ID" value="NZ_BAAAEI010000012.1"/>
</dbReference>
<dbReference type="EMBL" id="BAAAEI010000012">
    <property type="protein sequence ID" value="GAA0358819.1"/>
    <property type="molecule type" value="Genomic_DNA"/>
</dbReference>
<proteinExistence type="predicted"/>
<comment type="caution">
    <text evidence="1">The sequence shown here is derived from an EMBL/GenBank/DDBJ whole genome shotgun (WGS) entry which is preliminary data.</text>
</comment>
<sequence length="440" mass="49068">MASNNRIVWSEGMFLRPQHFQQQDRYFLEQLRASTQVLQGYLWGFQALKLDQELLKVGKLSFKQCRGILPDGLCFDLDGQAPVMDLPEGSRDLTVYLSLPVTTASGQEFSTSEEERHVRFLSYVHLVRNTAESQANDAEIELAQPRFDLAVTNKQMDAFQTLAVARVLEVGADRNVILDTDFIPPCLDVSCQPNLHGFVVELESMLHQRAESLASRVSGAGRSSTEIADFLLLQAINRIEPLIHHLLNQPCLHPLQLYQQLLQTAGELATFTNRSRRPEGLAPYRHEALRETFVPLMNSLRQAMSTVLEQAATQIELSTANQYGIRTASIGNREMLRKAMFIFAVRADVADDKLRQGLPGQMKIGAVDKIAQLINKSLPGVAISPLPAAPRQIPFNAGTTYFQLDKSTSAWQDIEASGNLALHVAGQYPGLEIGFWAIRQ</sequence>
<organism evidence="1 2">
    <name type="scientific">Bowmanella denitrificans</name>
    <dbReference type="NCBI Taxonomy" id="366582"/>
    <lineage>
        <taxon>Bacteria</taxon>
        <taxon>Pseudomonadati</taxon>
        <taxon>Pseudomonadota</taxon>
        <taxon>Gammaproteobacteria</taxon>
        <taxon>Alteromonadales</taxon>
        <taxon>Alteromonadaceae</taxon>
        <taxon>Bowmanella</taxon>
    </lineage>
</organism>
<name>A0ABP3H2Q3_9ALTE</name>
<dbReference type="PANTHER" id="PTHR35566">
    <property type="entry name" value="BLR3599 PROTEIN"/>
    <property type="match status" value="1"/>
</dbReference>
<evidence type="ECO:0000313" key="1">
    <source>
        <dbReference type="EMBL" id="GAA0358819.1"/>
    </source>
</evidence>
<dbReference type="Pfam" id="PF05936">
    <property type="entry name" value="T6SS_VasE"/>
    <property type="match status" value="1"/>
</dbReference>
<reference evidence="2" key="1">
    <citation type="journal article" date="2019" name="Int. J. Syst. Evol. Microbiol.">
        <title>The Global Catalogue of Microorganisms (GCM) 10K type strain sequencing project: providing services to taxonomists for standard genome sequencing and annotation.</title>
        <authorList>
            <consortium name="The Broad Institute Genomics Platform"/>
            <consortium name="The Broad Institute Genome Sequencing Center for Infectious Disease"/>
            <person name="Wu L."/>
            <person name="Ma J."/>
        </authorList>
    </citation>
    <scope>NUCLEOTIDE SEQUENCE [LARGE SCALE GENOMIC DNA]</scope>
    <source>
        <strain evidence="2">JCM 13378</strain>
    </source>
</reference>